<dbReference type="HOGENOM" id="CLU_013871_2_2_1"/>
<proteinExistence type="predicted"/>
<gene>
    <name evidence="2" type="ORF">FOMPIDRAFT_53836</name>
</gene>
<sequence length="429" mass="47549">MGGTPSLALPVELLHFVFAQFMTEMVDERLPVPEDVVKKTAKLMLHLSQIVTKERQREDTRDDLSDILNCDITQTVNRNQTSADHIIIYNRPSHPKEQIALAIVEEKAELGTGSVPSVQGSSSYEEHWRSQDCMQVREACFCPSFIISIAGPWINISGAIMTTAPIVQRLTEYTWLGRGLAIYDARIWRVARMFYALRRALNTLRNWYTDLVVPANPSSRFFPLATSYMLPGGATLELKYDKPLKGPDPSCAAFLVRVVSSSDPEKHSIDRRMVVKFVETYGRDAHELLARSGFAPELIYYGDVWPTQAVSGPWKMVVMEYVAGVALAKMCKDGDVPPGPVYDAVRDALALLHGAGMVHGDVRFPNILVANGNGDLRSRTRILDFDWAGAQGEVRYPLGLFAGNGWADGVADCALIEAAHDVHMLAALE</sequence>
<dbReference type="EMBL" id="KE504136">
    <property type="protein sequence ID" value="EPT02361.1"/>
    <property type="molecule type" value="Genomic_DNA"/>
</dbReference>
<dbReference type="InterPro" id="IPR011009">
    <property type="entry name" value="Kinase-like_dom_sf"/>
</dbReference>
<protein>
    <recommendedName>
        <fullName evidence="4">Protein kinase domain-containing protein</fullName>
    </recommendedName>
</protein>
<dbReference type="Proteomes" id="UP000015241">
    <property type="component" value="Unassembled WGS sequence"/>
</dbReference>
<evidence type="ECO:0008006" key="4">
    <source>
        <dbReference type="Google" id="ProtNLM"/>
    </source>
</evidence>
<feature type="signal peptide" evidence="1">
    <location>
        <begin position="1"/>
        <end position="19"/>
    </location>
</feature>
<keyword evidence="3" id="KW-1185">Reference proteome</keyword>
<dbReference type="Gene3D" id="1.10.510.10">
    <property type="entry name" value="Transferase(Phosphotransferase) domain 1"/>
    <property type="match status" value="1"/>
</dbReference>
<name>S8FLZ6_FOMSC</name>
<dbReference type="OrthoDB" id="2803426at2759"/>
<dbReference type="AlphaFoldDB" id="S8FLZ6"/>
<evidence type="ECO:0000313" key="2">
    <source>
        <dbReference type="EMBL" id="EPT02361.1"/>
    </source>
</evidence>
<evidence type="ECO:0000256" key="1">
    <source>
        <dbReference type="SAM" id="SignalP"/>
    </source>
</evidence>
<reference evidence="2 3" key="1">
    <citation type="journal article" date="2012" name="Science">
        <title>The Paleozoic origin of enzymatic lignin decomposition reconstructed from 31 fungal genomes.</title>
        <authorList>
            <person name="Floudas D."/>
            <person name="Binder M."/>
            <person name="Riley R."/>
            <person name="Barry K."/>
            <person name="Blanchette R.A."/>
            <person name="Henrissat B."/>
            <person name="Martinez A.T."/>
            <person name="Otillar R."/>
            <person name="Spatafora J.W."/>
            <person name="Yadav J.S."/>
            <person name="Aerts A."/>
            <person name="Benoit I."/>
            <person name="Boyd A."/>
            <person name="Carlson A."/>
            <person name="Copeland A."/>
            <person name="Coutinho P.M."/>
            <person name="de Vries R.P."/>
            <person name="Ferreira P."/>
            <person name="Findley K."/>
            <person name="Foster B."/>
            <person name="Gaskell J."/>
            <person name="Glotzer D."/>
            <person name="Gorecki P."/>
            <person name="Heitman J."/>
            <person name="Hesse C."/>
            <person name="Hori C."/>
            <person name="Igarashi K."/>
            <person name="Jurgens J.A."/>
            <person name="Kallen N."/>
            <person name="Kersten P."/>
            <person name="Kohler A."/>
            <person name="Kuees U."/>
            <person name="Kumar T.K.A."/>
            <person name="Kuo A."/>
            <person name="LaButti K."/>
            <person name="Larrondo L.F."/>
            <person name="Lindquist E."/>
            <person name="Ling A."/>
            <person name="Lombard V."/>
            <person name="Lucas S."/>
            <person name="Lundell T."/>
            <person name="Martin R."/>
            <person name="McLaughlin D.J."/>
            <person name="Morgenstern I."/>
            <person name="Morin E."/>
            <person name="Murat C."/>
            <person name="Nagy L.G."/>
            <person name="Nolan M."/>
            <person name="Ohm R.A."/>
            <person name="Patyshakuliyeva A."/>
            <person name="Rokas A."/>
            <person name="Ruiz-Duenas F.J."/>
            <person name="Sabat G."/>
            <person name="Salamov A."/>
            <person name="Samejima M."/>
            <person name="Schmutz J."/>
            <person name="Slot J.C."/>
            <person name="St John F."/>
            <person name="Stenlid J."/>
            <person name="Sun H."/>
            <person name="Sun S."/>
            <person name="Syed K."/>
            <person name="Tsang A."/>
            <person name="Wiebenga A."/>
            <person name="Young D."/>
            <person name="Pisabarro A."/>
            <person name="Eastwood D.C."/>
            <person name="Martin F."/>
            <person name="Cullen D."/>
            <person name="Grigoriev I.V."/>
            <person name="Hibbett D.S."/>
        </authorList>
    </citation>
    <scope>NUCLEOTIDE SEQUENCE</scope>
    <source>
        <strain evidence="3">FP-58527</strain>
    </source>
</reference>
<evidence type="ECO:0000313" key="3">
    <source>
        <dbReference type="Proteomes" id="UP000015241"/>
    </source>
</evidence>
<organism evidence="2 3">
    <name type="scientific">Fomitopsis schrenkii</name>
    <name type="common">Brown rot fungus</name>
    <dbReference type="NCBI Taxonomy" id="2126942"/>
    <lineage>
        <taxon>Eukaryota</taxon>
        <taxon>Fungi</taxon>
        <taxon>Dikarya</taxon>
        <taxon>Basidiomycota</taxon>
        <taxon>Agaricomycotina</taxon>
        <taxon>Agaricomycetes</taxon>
        <taxon>Polyporales</taxon>
        <taxon>Fomitopsis</taxon>
    </lineage>
</organism>
<dbReference type="SUPFAM" id="SSF56112">
    <property type="entry name" value="Protein kinase-like (PK-like)"/>
    <property type="match status" value="1"/>
</dbReference>
<dbReference type="InParanoid" id="S8FLZ6"/>
<feature type="chain" id="PRO_5004551168" description="Protein kinase domain-containing protein" evidence="1">
    <location>
        <begin position="20"/>
        <end position="429"/>
    </location>
</feature>
<dbReference type="eggNOG" id="ENOG502SRW1">
    <property type="taxonomic scope" value="Eukaryota"/>
</dbReference>
<keyword evidence="1" id="KW-0732">Signal</keyword>
<accession>S8FLZ6</accession>